<dbReference type="PANTHER" id="PTHR44846">
    <property type="entry name" value="MANNOSYL-D-GLYCERATE TRANSPORT/METABOLISM SYSTEM REPRESSOR MNGR-RELATED"/>
    <property type="match status" value="1"/>
</dbReference>
<protein>
    <recommendedName>
        <fullName evidence="4">HTH gntR-type domain-containing protein</fullName>
    </recommendedName>
</protein>
<dbReference type="AlphaFoldDB" id="A0A089X3F0"/>
<dbReference type="InterPro" id="IPR050679">
    <property type="entry name" value="Bact_HTH_transcr_reg"/>
</dbReference>
<dbReference type="PROSITE" id="PS50949">
    <property type="entry name" value="HTH_GNTR"/>
    <property type="match status" value="1"/>
</dbReference>
<proteinExistence type="predicted"/>
<dbReference type="InterPro" id="IPR036390">
    <property type="entry name" value="WH_DNA-bd_sf"/>
</dbReference>
<dbReference type="Proteomes" id="UP000029482">
    <property type="component" value="Chromosome"/>
</dbReference>
<dbReference type="STRING" id="1907.SGLAU_11705"/>
<keyword evidence="6" id="KW-1185">Reference proteome</keyword>
<dbReference type="GO" id="GO:0003677">
    <property type="term" value="F:DNA binding"/>
    <property type="evidence" value="ECO:0007669"/>
    <property type="project" value="UniProtKB-KW"/>
</dbReference>
<gene>
    <name evidence="5" type="ORF">SGLAU_11705</name>
</gene>
<dbReference type="GO" id="GO:0003700">
    <property type="term" value="F:DNA-binding transcription factor activity"/>
    <property type="evidence" value="ECO:0007669"/>
    <property type="project" value="InterPro"/>
</dbReference>
<dbReference type="SUPFAM" id="SSF46785">
    <property type="entry name" value="Winged helix' DNA-binding domain"/>
    <property type="match status" value="1"/>
</dbReference>
<accession>A0A089X3F0</accession>
<organism evidence="5 6">
    <name type="scientific">Streptomyces glaucescens</name>
    <dbReference type="NCBI Taxonomy" id="1907"/>
    <lineage>
        <taxon>Bacteria</taxon>
        <taxon>Bacillati</taxon>
        <taxon>Actinomycetota</taxon>
        <taxon>Actinomycetes</taxon>
        <taxon>Kitasatosporales</taxon>
        <taxon>Streptomycetaceae</taxon>
        <taxon>Streptomyces</taxon>
    </lineage>
</organism>
<name>A0A089X3F0_STRGA</name>
<dbReference type="HOGENOM" id="CLU_017584_16_3_11"/>
<keyword evidence="2" id="KW-0238">DNA-binding</keyword>
<evidence type="ECO:0000259" key="4">
    <source>
        <dbReference type="PROSITE" id="PS50949"/>
    </source>
</evidence>
<sequence length="64" mass="6730">MAEVISKRIADGTYPPGSRVPGIVELSAEFEIAASTAQKALAHLRDTGQVRTELGLGTFVADSE</sequence>
<feature type="domain" description="HTH gntR-type" evidence="4">
    <location>
        <begin position="1"/>
        <end position="63"/>
    </location>
</feature>
<reference evidence="6" key="1">
    <citation type="journal article" date="2015" name="J. Biotechnol.">
        <title>Complete genome sequence of the actinobacterium Streptomyces glaucescens GLA.O (DSM 40922) consisting of a linear chromosome and one linear plasmid.</title>
        <authorList>
            <person name="Ortseifen V."/>
            <person name="Winkler A."/>
            <person name="Albersmeier A."/>
            <person name="Wendler S."/>
            <person name="Puhler A."/>
            <person name="Kalinowski J."/>
            <person name="Ruckert C."/>
        </authorList>
    </citation>
    <scope>NUCLEOTIDE SEQUENCE [LARGE SCALE GENOMIC DNA]</scope>
    <source>
        <strain evidence="6">DSM 40922 / GLA O</strain>
    </source>
</reference>
<dbReference type="InterPro" id="IPR000524">
    <property type="entry name" value="Tscrpt_reg_HTH_GntR"/>
</dbReference>
<dbReference type="PANTHER" id="PTHR44846:SF1">
    <property type="entry name" value="MANNOSYL-D-GLYCERATE TRANSPORT_METABOLISM SYSTEM REPRESSOR MNGR-RELATED"/>
    <property type="match status" value="1"/>
</dbReference>
<dbReference type="Gene3D" id="1.10.10.10">
    <property type="entry name" value="Winged helix-like DNA-binding domain superfamily/Winged helix DNA-binding domain"/>
    <property type="match status" value="1"/>
</dbReference>
<dbReference type="Pfam" id="PF00392">
    <property type="entry name" value="GntR"/>
    <property type="match status" value="1"/>
</dbReference>
<evidence type="ECO:0000313" key="6">
    <source>
        <dbReference type="Proteomes" id="UP000029482"/>
    </source>
</evidence>
<dbReference type="OrthoDB" id="4338617at2"/>
<evidence type="ECO:0000256" key="3">
    <source>
        <dbReference type="ARBA" id="ARBA00023163"/>
    </source>
</evidence>
<evidence type="ECO:0000256" key="1">
    <source>
        <dbReference type="ARBA" id="ARBA00023015"/>
    </source>
</evidence>
<evidence type="ECO:0000256" key="2">
    <source>
        <dbReference type="ARBA" id="ARBA00023125"/>
    </source>
</evidence>
<dbReference type="KEGG" id="sgu:SGLAU_11705"/>
<keyword evidence="3" id="KW-0804">Transcription</keyword>
<keyword evidence="1" id="KW-0805">Transcription regulation</keyword>
<dbReference type="SMART" id="SM00345">
    <property type="entry name" value="HTH_GNTR"/>
    <property type="match status" value="1"/>
</dbReference>
<dbReference type="GO" id="GO:0045892">
    <property type="term" value="P:negative regulation of DNA-templated transcription"/>
    <property type="evidence" value="ECO:0007669"/>
    <property type="project" value="TreeGrafter"/>
</dbReference>
<dbReference type="InterPro" id="IPR036388">
    <property type="entry name" value="WH-like_DNA-bd_sf"/>
</dbReference>
<evidence type="ECO:0000313" key="5">
    <source>
        <dbReference type="EMBL" id="AIR98342.1"/>
    </source>
</evidence>
<dbReference type="EMBL" id="CP009438">
    <property type="protein sequence ID" value="AIR98342.1"/>
    <property type="molecule type" value="Genomic_DNA"/>
</dbReference>